<dbReference type="Proteomes" id="UP000249739">
    <property type="component" value="Unassembled WGS sequence"/>
</dbReference>
<proteinExistence type="predicted"/>
<dbReference type="GO" id="GO:0006629">
    <property type="term" value="P:lipid metabolic process"/>
    <property type="evidence" value="ECO:0007669"/>
    <property type="project" value="InterPro"/>
</dbReference>
<dbReference type="PANTHER" id="PTHR46211:SF1">
    <property type="entry name" value="GLYCEROPHOSPHODIESTER PHOSPHODIESTERASE, CYTOPLASMIC"/>
    <property type="match status" value="1"/>
</dbReference>
<protein>
    <submittedName>
        <fullName evidence="2">Glycerophosphoryl diester phosphodiesterase</fullName>
    </submittedName>
</protein>
<dbReference type="CDD" id="cd08562">
    <property type="entry name" value="GDPD_EcUgpQ_like"/>
    <property type="match status" value="1"/>
</dbReference>
<dbReference type="EMBL" id="QFOT01000138">
    <property type="protein sequence ID" value="PZP54447.1"/>
    <property type="molecule type" value="Genomic_DNA"/>
</dbReference>
<dbReference type="PANTHER" id="PTHR46211">
    <property type="entry name" value="GLYCEROPHOSPHORYL DIESTER PHOSPHODIESTERASE"/>
    <property type="match status" value="1"/>
</dbReference>
<dbReference type="SUPFAM" id="SSF51695">
    <property type="entry name" value="PLC-like phosphodiesterases"/>
    <property type="match status" value="1"/>
</dbReference>
<organism evidence="2 3">
    <name type="scientific">Micavibrio aeruginosavorus</name>
    <dbReference type="NCBI Taxonomy" id="349221"/>
    <lineage>
        <taxon>Bacteria</taxon>
        <taxon>Pseudomonadati</taxon>
        <taxon>Bdellovibrionota</taxon>
        <taxon>Bdellovibrionia</taxon>
        <taxon>Bdellovibrionales</taxon>
        <taxon>Pseudobdellovibrionaceae</taxon>
        <taxon>Micavibrio</taxon>
    </lineage>
</organism>
<accession>A0A2W5FKY9</accession>
<dbReference type="GO" id="GO:0008081">
    <property type="term" value="F:phosphoric diester hydrolase activity"/>
    <property type="evidence" value="ECO:0007669"/>
    <property type="project" value="InterPro"/>
</dbReference>
<name>A0A2W5FKY9_9BACT</name>
<evidence type="ECO:0000259" key="1">
    <source>
        <dbReference type="PROSITE" id="PS51704"/>
    </source>
</evidence>
<sequence length="249" mass="28089">MSVLKLPSVIGHRGAAAYAPENTLESIRTAAEIGAKWVELDVKLTKDSVPIIFHDDTLERTTSGYGLVADTNYDDIKELEAGMWFSEGFTGVIVPTLEEAMEVILHHDLGVNFEIKPCPGREVETAEVMLDILSQGWDDTTKVLISSFQHVSLEVAFDMVPDFHRGLLLEDEWPENWKELADYLQVSSINFNGNTATREQVEELIELQKPVCAYTINDIQTAKRLRQWGVDSFFTDDPESVNDKLFRSH</sequence>
<gene>
    <name evidence="2" type="ORF">DI586_09925</name>
</gene>
<feature type="domain" description="GP-PDE" evidence="1">
    <location>
        <begin position="7"/>
        <end position="245"/>
    </location>
</feature>
<dbReference type="InterPro" id="IPR017946">
    <property type="entry name" value="PLC-like_Pdiesterase_TIM-brl"/>
</dbReference>
<dbReference type="PROSITE" id="PS51704">
    <property type="entry name" value="GP_PDE"/>
    <property type="match status" value="1"/>
</dbReference>
<dbReference type="Pfam" id="PF03009">
    <property type="entry name" value="GDPD"/>
    <property type="match status" value="1"/>
</dbReference>
<evidence type="ECO:0000313" key="2">
    <source>
        <dbReference type="EMBL" id="PZP54447.1"/>
    </source>
</evidence>
<dbReference type="PROSITE" id="PS50007">
    <property type="entry name" value="PIPLC_X_DOMAIN"/>
    <property type="match status" value="1"/>
</dbReference>
<dbReference type="Gene3D" id="3.20.20.190">
    <property type="entry name" value="Phosphatidylinositol (PI) phosphodiesterase"/>
    <property type="match status" value="1"/>
</dbReference>
<evidence type="ECO:0000313" key="3">
    <source>
        <dbReference type="Proteomes" id="UP000249739"/>
    </source>
</evidence>
<reference evidence="2 3" key="1">
    <citation type="submission" date="2017-08" db="EMBL/GenBank/DDBJ databases">
        <title>Infants hospitalized years apart are colonized by the same room-sourced microbial strains.</title>
        <authorList>
            <person name="Brooks B."/>
            <person name="Olm M.R."/>
            <person name="Firek B.A."/>
            <person name="Baker R."/>
            <person name="Thomas B.C."/>
            <person name="Morowitz M.J."/>
            <person name="Banfield J.F."/>
        </authorList>
    </citation>
    <scope>NUCLEOTIDE SEQUENCE [LARGE SCALE GENOMIC DNA]</scope>
    <source>
        <strain evidence="2">S2_006_000_R2_64</strain>
    </source>
</reference>
<dbReference type="InterPro" id="IPR030395">
    <property type="entry name" value="GP_PDE_dom"/>
</dbReference>
<comment type="caution">
    <text evidence="2">The sequence shown here is derived from an EMBL/GenBank/DDBJ whole genome shotgun (WGS) entry which is preliminary data.</text>
</comment>
<dbReference type="AlphaFoldDB" id="A0A2W5FKY9"/>